<evidence type="ECO:0000256" key="10">
    <source>
        <dbReference type="SAM" id="Phobius"/>
    </source>
</evidence>
<dbReference type="Pfam" id="PF01284">
    <property type="entry name" value="MARVEL"/>
    <property type="match status" value="1"/>
</dbReference>
<dbReference type="GO" id="GO:0016020">
    <property type="term" value="C:membrane"/>
    <property type="evidence" value="ECO:0007669"/>
    <property type="project" value="UniProtKB-SubCell"/>
</dbReference>
<dbReference type="SMART" id="SM00268">
    <property type="entry name" value="ACTIN"/>
    <property type="match status" value="1"/>
</dbReference>
<protein>
    <submittedName>
        <fullName evidence="12">Actin-like protein arp5</fullName>
    </submittedName>
</protein>
<keyword evidence="5 10" id="KW-1133">Transmembrane helix</keyword>
<dbReference type="GO" id="GO:0031011">
    <property type="term" value="C:Ino80 complex"/>
    <property type="evidence" value="ECO:0007669"/>
    <property type="project" value="UniProtKB-ARBA"/>
</dbReference>
<reference evidence="12 13" key="1">
    <citation type="submission" date="2017-05" db="EMBL/GenBank/DDBJ databases">
        <title>Genome sequence for an aflatoxigenic pathogen of Argentinian peanut, Aspergillus arachidicola.</title>
        <authorList>
            <person name="Moore G."/>
            <person name="Beltz S.B."/>
            <person name="Mack B.M."/>
        </authorList>
    </citation>
    <scope>NUCLEOTIDE SEQUENCE [LARGE SCALE GENOMIC DNA]</scope>
    <source>
        <strain evidence="12 13">CBS 117610</strain>
    </source>
</reference>
<dbReference type="Gene3D" id="3.90.640.10">
    <property type="entry name" value="Actin, Chain A, domain 4"/>
    <property type="match status" value="2"/>
</dbReference>
<proteinExistence type="inferred from homology"/>
<feature type="region of interest" description="Disordered" evidence="9">
    <location>
        <begin position="439"/>
        <end position="470"/>
    </location>
</feature>
<dbReference type="FunFam" id="3.30.420.40:FF:000176">
    <property type="entry name" value="Chromatin remodeling complex subunit (Arp5)"/>
    <property type="match status" value="1"/>
</dbReference>
<dbReference type="InterPro" id="IPR008253">
    <property type="entry name" value="Marvel"/>
</dbReference>
<evidence type="ECO:0000256" key="5">
    <source>
        <dbReference type="ARBA" id="ARBA00022989"/>
    </source>
</evidence>
<dbReference type="Pfam" id="PF00022">
    <property type="entry name" value="Actin"/>
    <property type="match status" value="2"/>
</dbReference>
<keyword evidence="4 10" id="KW-0812">Transmembrane</keyword>
<feature type="region of interest" description="Disordered" evidence="9">
    <location>
        <begin position="20"/>
        <end position="55"/>
    </location>
</feature>
<dbReference type="STRING" id="656916.A0A2G7FH22"/>
<dbReference type="Proteomes" id="UP000231358">
    <property type="component" value="Unassembled WGS sequence"/>
</dbReference>
<evidence type="ECO:0000256" key="7">
    <source>
        <dbReference type="ARBA" id="ARBA00023242"/>
    </source>
</evidence>
<feature type="transmembrane region" description="Helical" evidence="10">
    <location>
        <begin position="822"/>
        <end position="842"/>
    </location>
</feature>
<dbReference type="InterPro" id="IPR043129">
    <property type="entry name" value="ATPase_NBD"/>
</dbReference>
<keyword evidence="6 10" id="KW-0472">Membrane</keyword>
<evidence type="ECO:0000256" key="4">
    <source>
        <dbReference type="ARBA" id="ARBA00022692"/>
    </source>
</evidence>
<gene>
    <name evidence="12" type="ORF">AARAC_003341</name>
</gene>
<comment type="similarity">
    <text evidence="3 8">Belongs to the actin family.</text>
</comment>
<dbReference type="PANTHER" id="PTHR11937">
    <property type="entry name" value="ACTIN"/>
    <property type="match status" value="1"/>
</dbReference>
<dbReference type="InterPro" id="IPR004000">
    <property type="entry name" value="Actin"/>
</dbReference>
<evidence type="ECO:0000313" key="12">
    <source>
        <dbReference type="EMBL" id="PIG79789.1"/>
    </source>
</evidence>
<feature type="transmembrane region" description="Helical" evidence="10">
    <location>
        <begin position="766"/>
        <end position="784"/>
    </location>
</feature>
<keyword evidence="7" id="KW-0539">Nucleus</keyword>
<feature type="compositionally biased region" description="Basic and acidic residues" evidence="9">
    <location>
        <begin position="442"/>
        <end position="470"/>
    </location>
</feature>
<evidence type="ECO:0000256" key="6">
    <source>
        <dbReference type="ARBA" id="ARBA00023136"/>
    </source>
</evidence>
<sequence length="917" mass="104868">MTITSVQALLPGRFAINSTEKSAAKPPPKVYNAQEPPFKGYHAPQPDGYQRSRSKPDTSAIVIDNGSNLVKAGWSFDKNPRFILPPVMSRYRDRKLNKACQFIGYDAYVDATTRGQLRYAFDPGSSVVGNWDVMEGVLDYLFLKLGVDGANGGVDRPIVMTEPIANLNYPRKMMNEILFECYSAPSVAYGIDSLFSYRYNRGTDGLIISSSHTSTHVIPVLNNKALLSNCSRLNWGGMHASEYLLKLMRLKYPTFPARMTESQMEDLVHKHCYVSKDYDQELGKYLDWTGLEDRDLVVQYPFTEHVVPEKSEEELARIAERKKESGRRLQEQAAKMRLEKLMKKEQELEYYKDLQNGLQSETKKEVRRILEAEDLKDEAHLERIIRDLERSIKRSRNRDLGVEESEEPAEEMSFPLLDVPDEELDEAGLKEKRHQRLMKSNVEARQRAKAEKEREKARREEEERLDREKRENDFEGWLSERRTNRQNILQRIKERDRLKADLGNRKSLASQMRMKTLANLAADGPKKRRRGGDDDDFGANDEDWGVYRTVAGEQSDEEEEEDLGGMLDVVEKELLEHDPEFTENHTLAAQSDWTKSLVHVFLRGPWPFDPESQREAHQLHLNVERIRVPEVVFKPSIAGVDQAGLVEIAADIVNQRFMNPEDQSRLLRDVFMTGGNTLFQNFDERFRNEFRAFLPLDAELNVRRAKDPVLDAWKGAAQWASGADLAKSSITRQEYLEKGSEYLKEHDLGNVTTCTLTRPLQLVTRVLQWSSAVIVMGITSYFIHKGPRGLSITYQEIISTMSVVFFLPAFVSPFMPTALGKFVLAIDVIFSYLWLTAFIFAAQDYNRHNCRLNAPPGISCSKKRANEAFIFLAFIFTFFGMILEVLSLWAYRRENVPVREKTGGAHGGPADAPVATA</sequence>
<dbReference type="SUPFAM" id="SSF53067">
    <property type="entry name" value="Actin-like ATPase domain"/>
    <property type="match status" value="2"/>
</dbReference>
<dbReference type="AlphaFoldDB" id="A0A2G7FH22"/>
<feature type="transmembrane region" description="Helical" evidence="10">
    <location>
        <begin position="868"/>
        <end position="891"/>
    </location>
</feature>
<dbReference type="FunFam" id="3.30.420.40:FF:000058">
    <property type="entry name" value="Putative actin-related protein 5"/>
    <property type="match status" value="1"/>
</dbReference>
<feature type="transmembrane region" description="Helical" evidence="10">
    <location>
        <begin position="796"/>
        <end position="816"/>
    </location>
</feature>
<organism evidence="12 13">
    <name type="scientific">Aspergillus arachidicola</name>
    <dbReference type="NCBI Taxonomy" id="656916"/>
    <lineage>
        <taxon>Eukaryota</taxon>
        <taxon>Fungi</taxon>
        <taxon>Dikarya</taxon>
        <taxon>Ascomycota</taxon>
        <taxon>Pezizomycotina</taxon>
        <taxon>Eurotiomycetes</taxon>
        <taxon>Eurotiomycetidae</taxon>
        <taxon>Eurotiales</taxon>
        <taxon>Aspergillaceae</taxon>
        <taxon>Aspergillus</taxon>
        <taxon>Aspergillus subgen. Circumdati</taxon>
    </lineage>
</organism>
<name>A0A2G7FH22_9EURO</name>
<evidence type="ECO:0000256" key="1">
    <source>
        <dbReference type="ARBA" id="ARBA00004123"/>
    </source>
</evidence>
<dbReference type="FunFam" id="3.30.420.40:FF:000139">
    <property type="entry name" value="Chromatin remodeling complex subunit (Arp5)"/>
    <property type="match status" value="1"/>
</dbReference>
<evidence type="ECO:0000256" key="2">
    <source>
        <dbReference type="ARBA" id="ARBA00004141"/>
    </source>
</evidence>
<accession>A0A2G7FH22</accession>
<evidence type="ECO:0000256" key="8">
    <source>
        <dbReference type="RuleBase" id="RU000487"/>
    </source>
</evidence>
<feature type="domain" description="MARVEL" evidence="11">
    <location>
        <begin position="760"/>
        <end position="883"/>
    </location>
</feature>
<feature type="region of interest" description="Disordered" evidence="9">
    <location>
        <begin position="522"/>
        <end position="544"/>
    </location>
</feature>
<dbReference type="EMBL" id="NEXV01000663">
    <property type="protein sequence ID" value="PIG79789.1"/>
    <property type="molecule type" value="Genomic_DNA"/>
</dbReference>
<dbReference type="CDD" id="cd10211">
    <property type="entry name" value="ASKHA_NBD_Arp5"/>
    <property type="match status" value="1"/>
</dbReference>
<dbReference type="FunFam" id="3.30.420.40:FF:000048">
    <property type="entry name" value="ARP5 actin-related protein 5 homolog"/>
    <property type="match status" value="1"/>
</dbReference>
<evidence type="ECO:0000259" key="11">
    <source>
        <dbReference type="Pfam" id="PF01284"/>
    </source>
</evidence>
<feature type="compositionally biased region" description="Acidic residues" evidence="9">
    <location>
        <begin position="533"/>
        <end position="544"/>
    </location>
</feature>
<comment type="caution">
    <text evidence="12">The sequence shown here is derived from an EMBL/GenBank/DDBJ whole genome shotgun (WGS) entry which is preliminary data.</text>
</comment>
<dbReference type="Gene3D" id="3.30.420.40">
    <property type="match status" value="4"/>
</dbReference>
<keyword evidence="13" id="KW-1185">Reference proteome</keyword>
<evidence type="ECO:0000256" key="3">
    <source>
        <dbReference type="ARBA" id="ARBA00006752"/>
    </source>
</evidence>
<comment type="subcellular location">
    <subcellularLocation>
        <location evidence="2">Membrane</location>
        <topology evidence="2">Multi-pass membrane protein</topology>
    </subcellularLocation>
    <subcellularLocation>
        <location evidence="1">Nucleus</location>
    </subcellularLocation>
</comment>
<evidence type="ECO:0000313" key="13">
    <source>
        <dbReference type="Proteomes" id="UP000231358"/>
    </source>
</evidence>
<evidence type="ECO:0000256" key="9">
    <source>
        <dbReference type="SAM" id="MobiDB-lite"/>
    </source>
</evidence>